<dbReference type="InterPro" id="IPR032710">
    <property type="entry name" value="NTF2-like_dom_sf"/>
</dbReference>
<proteinExistence type="predicted"/>
<evidence type="ECO:0000313" key="3">
    <source>
        <dbReference type="Proteomes" id="UP001361239"/>
    </source>
</evidence>
<protein>
    <submittedName>
        <fullName evidence="2">Limonene-1,2-epoxide hydrolase family protein</fullName>
    </submittedName>
</protein>
<feature type="domain" description="Limonene-1,2-epoxide hydrolase" evidence="1">
    <location>
        <begin position="2"/>
        <end position="115"/>
    </location>
</feature>
<dbReference type="Proteomes" id="UP001361239">
    <property type="component" value="Unassembled WGS sequence"/>
</dbReference>
<dbReference type="GO" id="GO:0016787">
    <property type="term" value="F:hydrolase activity"/>
    <property type="evidence" value="ECO:0007669"/>
    <property type="project" value="UniProtKB-KW"/>
</dbReference>
<accession>A0ABU8S1B0</accession>
<keyword evidence="2" id="KW-0378">Hydrolase</keyword>
<organism evidence="2 3">
    <name type="scientific">Novosphingobium anseongense</name>
    <dbReference type="NCBI Taxonomy" id="3133436"/>
    <lineage>
        <taxon>Bacteria</taxon>
        <taxon>Pseudomonadati</taxon>
        <taxon>Pseudomonadota</taxon>
        <taxon>Alphaproteobacteria</taxon>
        <taxon>Sphingomonadales</taxon>
        <taxon>Sphingomonadaceae</taxon>
        <taxon>Novosphingobium</taxon>
    </lineage>
</organism>
<sequence>MSNAELVRTFLERWDHSDIAGAFALMSTDIVYKNTGYPDAVGHEAVRKTLARLIDGTTPMTSVIHAVAENTDGIVMTERTDTLHHPNGAISFPVMGAFDVSNGLISGWRDYFDASIFKAG</sequence>
<evidence type="ECO:0000259" key="1">
    <source>
        <dbReference type="Pfam" id="PF07858"/>
    </source>
</evidence>
<reference evidence="2 3" key="1">
    <citation type="submission" date="2024-03" db="EMBL/GenBank/DDBJ databases">
        <authorList>
            <person name="Jo J.-H."/>
        </authorList>
    </citation>
    <scope>NUCLEOTIDE SEQUENCE [LARGE SCALE GENOMIC DNA]</scope>
    <source>
        <strain evidence="2 3">PS1R-30</strain>
    </source>
</reference>
<gene>
    <name evidence="2" type="ORF">WG901_20700</name>
</gene>
<name>A0ABU8S1B0_9SPHN</name>
<dbReference type="SUPFAM" id="SSF54427">
    <property type="entry name" value="NTF2-like"/>
    <property type="match status" value="1"/>
</dbReference>
<keyword evidence="3" id="KW-1185">Reference proteome</keyword>
<dbReference type="Pfam" id="PF07858">
    <property type="entry name" value="LEH"/>
    <property type="match status" value="1"/>
</dbReference>
<comment type="caution">
    <text evidence="2">The sequence shown here is derived from an EMBL/GenBank/DDBJ whole genome shotgun (WGS) entry which is preliminary data.</text>
</comment>
<evidence type="ECO:0000313" key="2">
    <source>
        <dbReference type="EMBL" id="MEJ5979085.1"/>
    </source>
</evidence>
<dbReference type="Gene3D" id="3.10.450.50">
    <property type="match status" value="1"/>
</dbReference>
<dbReference type="EMBL" id="JBBHJZ010000005">
    <property type="protein sequence ID" value="MEJ5979085.1"/>
    <property type="molecule type" value="Genomic_DNA"/>
</dbReference>
<dbReference type="InterPro" id="IPR013100">
    <property type="entry name" value="LEH"/>
</dbReference>
<dbReference type="RefSeq" id="WP_339589024.1">
    <property type="nucleotide sequence ID" value="NZ_JBBHJZ010000005.1"/>
</dbReference>